<keyword evidence="4" id="KW-1185">Reference proteome</keyword>
<comment type="caution">
    <text evidence="3">The sequence shown here is derived from an EMBL/GenBank/DDBJ whole genome shotgun (WGS) entry which is preliminary data.</text>
</comment>
<name>A0A9Q0HDN9_9MAGN</name>
<protein>
    <recommendedName>
        <fullName evidence="2">EF-hand domain-containing protein</fullName>
    </recommendedName>
</protein>
<sequence>MSRISFLDFRYGLFKEYRQRSALTCFPAECEMKRIFDKFDANRFIDFKEFMDFQHKRDGLRTMDIHNVSYVFVYGRYNAPCGRKYGRLLRRSEERCSHKDCTEMVRGVDANGDGFIDINEFITIVNEMKIGLEASRTTMMTNNMMPT</sequence>
<dbReference type="Proteomes" id="UP001141806">
    <property type="component" value="Unassembled WGS sequence"/>
</dbReference>
<reference evidence="3" key="1">
    <citation type="journal article" date="2023" name="Plant J.">
        <title>The genome of the king protea, Protea cynaroides.</title>
        <authorList>
            <person name="Chang J."/>
            <person name="Duong T.A."/>
            <person name="Schoeman C."/>
            <person name="Ma X."/>
            <person name="Roodt D."/>
            <person name="Barker N."/>
            <person name="Li Z."/>
            <person name="Van de Peer Y."/>
            <person name="Mizrachi E."/>
        </authorList>
    </citation>
    <scope>NUCLEOTIDE SEQUENCE</scope>
    <source>
        <tissue evidence="3">Young leaves</tissue>
    </source>
</reference>
<dbReference type="GO" id="GO:0005509">
    <property type="term" value="F:calcium ion binding"/>
    <property type="evidence" value="ECO:0007669"/>
    <property type="project" value="InterPro"/>
</dbReference>
<dbReference type="EMBL" id="JAMYWD010000008">
    <property type="protein sequence ID" value="KAJ4963959.1"/>
    <property type="molecule type" value="Genomic_DNA"/>
</dbReference>
<evidence type="ECO:0000313" key="4">
    <source>
        <dbReference type="Proteomes" id="UP001141806"/>
    </source>
</evidence>
<dbReference type="AlphaFoldDB" id="A0A9Q0HDN9"/>
<dbReference type="InterPro" id="IPR002048">
    <property type="entry name" value="EF_hand_dom"/>
</dbReference>
<evidence type="ECO:0000259" key="2">
    <source>
        <dbReference type="PROSITE" id="PS50222"/>
    </source>
</evidence>
<keyword evidence="1" id="KW-0106">Calcium</keyword>
<proteinExistence type="predicted"/>
<dbReference type="SUPFAM" id="SSF47473">
    <property type="entry name" value="EF-hand"/>
    <property type="match status" value="1"/>
</dbReference>
<accession>A0A9Q0HDN9</accession>
<dbReference type="InterPro" id="IPR011992">
    <property type="entry name" value="EF-hand-dom_pair"/>
</dbReference>
<dbReference type="OrthoDB" id="26525at2759"/>
<dbReference type="InterPro" id="IPR018247">
    <property type="entry name" value="EF_Hand_1_Ca_BS"/>
</dbReference>
<dbReference type="PROSITE" id="PS50222">
    <property type="entry name" value="EF_HAND_2"/>
    <property type="match status" value="1"/>
</dbReference>
<gene>
    <name evidence="3" type="ORF">NE237_023898</name>
</gene>
<dbReference type="Gene3D" id="1.10.238.10">
    <property type="entry name" value="EF-hand"/>
    <property type="match status" value="1"/>
</dbReference>
<evidence type="ECO:0000256" key="1">
    <source>
        <dbReference type="ARBA" id="ARBA00022837"/>
    </source>
</evidence>
<dbReference type="SMART" id="SM00054">
    <property type="entry name" value="EFh"/>
    <property type="match status" value="2"/>
</dbReference>
<dbReference type="PROSITE" id="PS00018">
    <property type="entry name" value="EF_HAND_1"/>
    <property type="match status" value="1"/>
</dbReference>
<organism evidence="3 4">
    <name type="scientific">Protea cynaroides</name>
    <dbReference type="NCBI Taxonomy" id="273540"/>
    <lineage>
        <taxon>Eukaryota</taxon>
        <taxon>Viridiplantae</taxon>
        <taxon>Streptophyta</taxon>
        <taxon>Embryophyta</taxon>
        <taxon>Tracheophyta</taxon>
        <taxon>Spermatophyta</taxon>
        <taxon>Magnoliopsida</taxon>
        <taxon>Proteales</taxon>
        <taxon>Proteaceae</taxon>
        <taxon>Protea</taxon>
    </lineage>
</organism>
<feature type="domain" description="EF-hand" evidence="2">
    <location>
        <begin position="96"/>
        <end position="131"/>
    </location>
</feature>
<evidence type="ECO:0000313" key="3">
    <source>
        <dbReference type="EMBL" id="KAJ4963959.1"/>
    </source>
</evidence>